<accession>T2J0I9</accession>
<dbReference type="EMBL" id="CAQL01001051">
    <property type="protein sequence ID" value="CCQ58572.1"/>
    <property type="molecule type" value="Genomic_DNA"/>
</dbReference>
<comment type="caution">
    <text evidence="1">The sequence shown here is derived from an EMBL/GenBank/DDBJ whole genome shotgun (WGS) entry which is preliminary data.</text>
</comment>
<dbReference type="Proteomes" id="UP000017981">
    <property type="component" value="Unassembled WGS sequence"/>
</dbReference>
<evidence type="ECO:0000313" key="1">
    <source>
        <dbReference type="EMBL" id="CCQ58572.1"/>
    </source>
</evidence>
<protein>
    <submittedName>
        <fullName evidence="1">Uncharacterized protein</fullName>
    </submittedName>
</protein>
<reference evidence="1 2" key="1">
    <citation type="submission" date="2013-01" db="EMBL/GenBank/DDBJ databases">
        <authorList>
            <person name="Bench S."/>
        </authorList>
    </citation>
    <scope>NUCLEOTIDE SEQUENCE [LARGE SCALE GENOMIC DNA]</scope>
    <source>
        <strain evidence="1 2">WH 0005</strain>
    </source>
</reference>
<gene>
    <name evidence="1" type="ORF">CWATWH0005_5877</name>
</gene>
<evidence type="ECO:0000313" key="2">
    <source>
        <dbReference type="Proteomes" id="UP000017981"/>
    </source>
</evidence>
<sequence>MSSFSQSQQRVLDLSVNKSVITIQVLGVTCTETLGVVPLS</sequence>
<name>T2J0I9_CROWT</name>
<proteinExistence type="predicted"/>
<reference evidence="1 2" key="2">
    <citation type="submission" date="2013-09" db="EMBL/GenBank/DDBJ databases">
        <title>Whole genome comparison of six Crocosphaera watsonii strains with differing phenotypes.</title>
        <authorList>
            <person name="Bench S.R."/>
            <person name="Heller P."/>
            <person name="Frank I."/>
            <person name="Arciniega M."/>
            <person name="Shilova I.N."/>
            <person name="Zehr J.P."/>
        </authorList>
    </citation>
    <scope>NUCLEOTIDE SEQUENCE [LARGE SCALE GENOMIC DNA]</scope>
    <source>
        <strain evidence="1 2">WH 0005</strain>
    </source>
</reference>
<organism evidence="1 2">
    <name type="scientific">Crocosphaera watsonii WH 0005</name>
    <dbReference type="NCBI Taxonomy" id="423472"/>
    <lineage>
        <taxon>Bacteria</taxon>
        <taxon>Bacillati</taxon>
        <taxon>Cyanobacteriota</taxon>
        <taxon>Cyanophyceae</taxon>
        <taxon>Oscillatoriophycideae</taxon>
        <taxon>Chroococcales</taxon>
        <taxon>Aphanothecaceae</taxon>
        <taxon>Crocosphaera</taxon>
    </lineage>
</organism>
<dbReference type="AlphaFoldDB" id="T2J0I9"/>